<evidence type="ECO:0000313" key="7">
    <source>
        <dbReference type="EMBL" id="WFD19349.1"/>
    </source>
</evidence>
<dbReference type="Proteomes" id="UP001220961">
    <property type="component" value="Chromosome 3"/>
</dbReference>
<evidence type="ECO:0000256" key="5">
    <source>
        <dbReference type="SAM" id="MobiDB-lite"/>
    </source>
</evidence>
<evidence type="ECO:0000256" key="4">
    <source>
        <dbReference type="ARBA" id="ARBA00023136"/>
    </source>
</evidence>
<feature type="region of interest" description="Disordered" evidence="5">
    <location>
        <begin position="44"/>
        <end position="69"/>
    </location>
</feature>
<feature type="transmembrane region" description="Helical" evidence="6">
    <location>
        <begin position="12"/>
        <end position="34"/>
    </location>
</feature>
<evidence type="ECO:0000313" key="8">
    <source>
        <dbReference type="Proteomes" id="UP001220961"/>
    </source>
</evidence>
<evidence type="ECO:0000256" key="2">
    <source>
        <dbReference type="ARBA" id="ARBA00022692"/>
    </source>
</evidence>
<comment type="subcellular location">
    <subcellularLocation>
        <location evidence="1">Membrane</location>
        <topology evidence="1">Single-pass membrane protein</topology>
    </subcellularLocation>
</comment>
<dbReference type="Pfam" id="PF14880">
    <property type="entry name" value="COX14"/>
    <property type="match status" value="1"/>
</dbReference>
<evidence type="ECO:0000256" key="3">
    <source>
        <dbReference type="ARBA" id="ARBA00022989"/>
    </source>
</evidence>
<proteinExistence type="predicted"/>
<organism evidence="7 8">
    <name type="scientific">Malassezia caprae</name>
    <dbReference type="NCBI Taxonomy" id="1381934"/>
    <lineage>
        <taxon>Eukaryota</taxon>
        <taxon>Fungi</taxon>
        <taxon>Dikarya</taxon>
        <taxon>Basidiomycota</taxon>
        <taxon>Ustilaginomycotina</taxon>
        <taxon>Malasseziomycetes</taxon>
        <taxon>Malasseziales</taxon>
        <taxon>Malasseziaceae</taxon>
        <taxon>Malassezia</taxon>
    </lineage>
</organism>
<feature type="compositionally biased region" description="Basic and acidic residues" evidence="5">
    <location>
        <begin position="44"/>
        <end position="53"/>
    </location>
</feature>
<dbReference type="GO" id="GO:0016020">
    <property type="term" value="C:membrane"/>
    <property type="evidence" value="ECO:0007669"/>
    <property type="project" value="UniProtKB-SubCell"/>
</dbReference>
<dbReference type="EMBL" id="CP119910">
    <property type="protein sequence ID" value="WFD19349.1"/>
    <property type="molecule type" value="Genomic_DNA"/>
</dbReference>
<keyword evidence="2 6" id="KW-0812">Transmembrane</keyword>
<name>A0AAF0E6T6_9BASI</name>
<sequence>MVRKTLVDYFHRAAVLALVGVTGWGIWLTGAVYVSRIGHTERIPYNSPDRESLTDAVGGPPSPQTSRLVQQWKDLNKQKGEERAEKHI</sequence>
<gene>
    <name evidence="7" type="ORF">MCAP1_001579</name>
</gene>
<dbReference type="InterPro" id="IPR029208">
    <property type="entry name" value="COX14"/>
</dbReference>
<keyword evidence="4 6" id="KW-0472">Membrane</keyword>
<dbReference type="AlphaFoldDB" id="A0AAF0E6T6"/>
<protein>
    <submittedName>
        <fullName evidence="7">Uncharacterized protein</fullName>
    </submittedName>
</protein>
<keyword evidence="8" id="KW-1185">Reference proteome</keyword>
<accession>A0AAF0E6T6</accession>
<reference evidence="7" key="1">
    <citation type="submission" date="2023-03" db="EMBL/GenBank/DDBJ databases">
        <title>Mating type loci evolution in Malassezia.</title>
        <authorList>
            <person name="Coelho M.A."/>
        </authorList>
    </citation>
    <scope>NUCLEOTIDE SEQUENCE</scope>
    <source>
        <strain evidence="7">CBS 10434</strain>
    </source>
</reference>
<evidence type="ECO:0000256" key="6">
    <source>
        <dbReference type="SAM" id="Phobius"/>
    </source>
</evidence>
<keyword evidence="3 6" id="KW-1133">Transmembrane helix</keyword>
<evidence type="ECO:0000256" key="1">
    <source>
        <dbReference type="ARBA" id="ARBA00004167"/>
    </source>
</evidence>